<dbReference type="PANTHER" id="PTHR20531">
    <property type="entry name" value="N-ALPHA-ACETYLTRANSFERASE 40"/>
    <property type="match status" value="1"/>
</dbReference>
<dbReference type="GO" id="GO:0005634">
    <property type="term" value="C:nucleus"/>
    <property type="evidence" value="ECO:0007669"/>
    <property type="project" value="UniProtKB-SubCell"/>
</dbReference>
<dbReference type="AlphaFoldDB" id="A0A2K5IQ37"/>
<evidence type="ECO:0000313" key="7">
    <source>
        <dbReference type="Ensembl" id="ENSCANP00000018577.1"/>
    </source>
</evidence>
<protein>
    <submittedName>
        <fullName evidence="7">Uncharacterized protein</fullName>
    </submittedName>
</protein>
<dbReference type="STRING" id="336983.ENSCANP00000018577"/>
<dbReference type="InterPro" id="IPR039949">
    <property type="entry name" value="NAA40"/>
</dbReference>
<keyword evidence="3" id="KW-0963">Cytoplasm</keyword>
<dbReference type="PANTHER" id="PTHR20531:SF1">
    <property type="entry name" value="N-ALPHA-ACETYLTRANSFERASE 40"/>
    <property type="match status" value="1"/>
</dbReference>
<evidence type="ECO:0000256" key="3">
    <source>
        <dbReference type="ARBA" id="ARBA00022490"/>
    </source>
</evidence>
<organism evidence="7 8">
    <name type="scientific">Colobus angolensis palliatus</name>
    <name type="common">Peters' Angolan colobus</name>
    <dbReference type="NCBI Taxonomy" id="336983"/>
    <lineage>
        <taxon>Eukaryota</taxon>
        <taxon>Metazoa</taxon>
        <taxon>Chordata</taxon>
        <taxon>Craniata</taxon>
        <taxon>Vertebrata</taxon>
        <taxon>Euteleostomi</taxon>
        <taxon>Mammalia</taxon>
        <taxon>Eutheria</taxon>
        <taxon>Euarchontoglires</taxon>
        <taxon>Primates</taxon>
        <taxon>Haplorrhini</taxon>
        <taxon>Catarrhini</taxon>
        <taxon>Cercopithecidae</taxon>
        <taxon>Colobinae</taxon>
        <taxon>Colobus</taxon>
    </lineage>
</organism>
<sequence length="121" mass="13348">WGESQAKAKEFKKQKQLEERAAMDAVDAANRLGDALEAFPVFKKHNRNGTQMKEVMLTVFEYNHGAYQFFREALPLEIGDSSPSMSGCCGEDCSYGILSQRTKFGDSQHSHAGGHCGGCCH</sequence>
<dbReference type="GO" id="GO:1990189">
    <property type="term" value="F:protein N-terminal-serine acetyltransferase activity"/>
    <property type="evidence" value="ECO:0007669"/>
    <property type="project" value="TreeGrafter"/>
</dbReference>
<keyword evidence="6" id="KW-0012">Acyltransferase</keyword>
<proteinExistence type="predicted"/>
<dbReference type="Ensembl" id="ENSCANT00000041534.1">
    <property type="protein sequence ID" value="ENSCANP00000018577.1"/>
    <property type="gene ID" value="ENSCANG00000032747.1"/>
</dbReference>
<reference evidence="7" key="1">
    <citation type="submission" date="2025-08" db="UniProtKB">
        <authorList>
            <consortium name="Ensembl"/>
        </authorList>
    </citation>
    <scope>IDENTIFICATION</scope>
</reference>
<accession>A0A2K5IQ37</accession>
<dbReference type="GO" id="GO:0010485">
    <property type="term" value="F:histone H4 acetyltransferase activity"/>
    <property type="evidence" value="ECO:0007669"/>
    <property type="project" value="InterPro"/>
</dbReference>
<comment type="subcellular location">
    <subcellularLocation>
        <location evidence="2">Cytoplasm</location>
    </subcellularLocation>
    <subcellularLocation>
        <location evidence="1">Nucleus</location>
    </subcellularLocation>
</comment>
<dbReference type="OMA" id="YWFFRET"/>
<evidence type="ECO:0000313" key="8">
    <source>
        <dbReference type="Proteomes" id="UP000233080"/>
    </source>
</evidence>
<evidence type="ECO:0000256" key="5">
    <source>
        <dbReference type="ARBA" id="ARBA00023242"/>
    </source>
</evidence>
<keyword evidence="5" id="KW-0539">Nucleus</keyword>
<dbReference type="GO" id="GO:0043998">
    <property type="term" value="F:histone H2A acetyltransferase activity"/>
    <property type="evidence" value="ECO:0007669"/>
    <property type="project" value="InterPro"/>
</dbReference>
<name>A0A2K5IQ37_COLAP</name>
<evidence type="ECO:0000256" key="6">
    <source>
        <dbReference type="ARBA" id="ARBA00023315"/>
    </source>
</evidence>
<reference evidence="7" key="2">
    <citation type="submission" date="2025-09" db="UniProtKB">
        <authorList>
            <consortium name="Ensembl"/>
        </authorList>
    </citation>
    <scope>IDENTIFICATION</scope>
</reference>
<dbReference type="GO" id="GO:0005737">
    <property type="term" value="C:cytoplasm"/>
    <property type="evidence" value="ECO:0007669"/>
    <property type="project" value="UniProtKB-SubCell"/>
</dbReference>
<evidence type="ECO:0000256" key="4">
    <source>
        <dbReference type="ARBA" id="ARBA00022679"/>
    </source>
</evidence>
<evidence type="ECO:0000256" key="2">
    <source>
        <dbReference type="ARBA" id="ARBA00004496"/>
    </source>
</evidence>
<keyword evidence="8" id="KW-1185">Reference proteome</keyword>
<evidence type="ECO:0000256" key="1">
    <source>
        <dbReference type="ARBA" id="ARBA00004123"/>
    </source>
</evidence>
<keyword evidence="4" id="KW-0808">Transferase</keyword>
<dbReference type="Proteomes" id="UP000233080">
    <property type="component" value="Unassembled WGS sequence"/>
</dbReference>